<keyword evidence="6 8" id="KW-1133">Transmembrane helix</keyword>
<dbReference type="EMBL" id="JBFCZG010000001">
    <property type="protein sequence ID" value="KAL3428461.1"/>
    <property type="molecule type" value="Genomic_DNA"/>
</dbReference>
<gene>
    <name evidence="11" type="ORF">PVAG01_01970</name>
</gene>
<keyword evidence="7 8" id="KW-0472">Membrane</keyword>
<evidence type="ECO:0000313" key="11">
    <source>
        <dbReference type="EMBL" id="KAL3428461.1"/>
    </source>
</evidence>
<dbReference type="Pfam" id="PF00664">
    <property type="entry name" value="ABC_membrane"/>
    <property type="match status" value="1"/>
</dbReference>
<proteinExistence type="predicted"/>
<organism evidence="11 12">
    <name type="scientific">Phlyctema vagabunda</name>
    <dbReference type="NCBI Taxonomy" id="108571"/>
    <lineage>
        <taxon>Eukaryota</taxon>
        <taxon>Fungi</taxon>
        <taxon>Dikarya</taxon>
        <taxon>Ascomycota</taxon>
        <taxon>Pezizomycotina</taxon>
        <taxon>Leotiomycetes</taxon>
        <taxon>Helotiales</taxon>
        <taxon>Dermateaceae</taxon>
        <taxon>Phlyctema</taxon>
    </lineage>
</organism>
<evidence type="ECO:0000256" key="6">
    <source>
        <dbReference type="ARBA" id="ARBA00022989"/>
    </source>
</evidence>
<dbReference type="InterPro" id="IPR036640">
    <property type="entry name" value="ABC1_TM_sf"/>
</dbReference>
<feature type="transmembrane region" description="Helical" evidence="8">
    <location>
        <begin position="16"/>
        <end position="39"/>
    </location>
</feature>
<comment type="subcellular location">
    <subcellularLocation>
        <location evidence="1">Membrane</location>
        <topology evidence="1">Multi-pass membrane protein</topology>
    </subcellularLocation>
</comment>
<dbReference type="Pfam" id="PF00005">
    <property type="entry name" value="ABC_tran"/>
    <property type="match status" value="1"/>
</dbReference>
<name>A0ABR4PYP6_9HELO</name>
<keyword evidence="4" id="KW-0547">Nucleotide-binding</keyword>
<dbReference type="InterPro" id="IPR017871">
    <property type="entry name" value="ABC_transporter-like_CS"/>
</dbReference>
<dbReference type="Gene3D" id="1.20.1560.10">
    <property type="entry name" value="ABC transporter type 1, transmembrane domain"/>
    <property type="match status" value="1"/>
</dbReference>
<feature type="domain" description="ABC transporter" evidence="9">
    <location>
        <begin position="340"/>
        <end position="602"/>
    </location>
</feature>
<dbReference type="PANTHER" id="PTHR24223">
    <property type="entry name" value="ATP-BINDING CASSETTE SUB-FAMILY C"/>
    <property type="match status" value="1"/>
</dbReference>
<keyword evidence="3 8" id="KW-0812">Transmembrane</keyword>
<keyword evidence="2" id="KW-0813">Transport</keyword>
<evidence type="ECO:0000256" key="7">
    <source>
        <dbReference type="ARBA" id="ARBA00023136"/>
    </source>
</evidence>
<dbReference type="PROSITE" id="PS50929">
    <property type="entry name" value="ABC_TM1F"/>
    <property type="match status" value="1"/>
</dbReference>
<dbReference type="SUPFAM" id="SSF90123">
    <property type="entry name" value="ABC transporter transmembrane region"/>
    <property type="match status" value="1"/>
</dbReference>
<evidence type="ECO:0000256" key="2">
    <source>
        <dbReference type="ARBA" id="ARBA00022448"/>
    </source>
</evidence>
<dbReference type="PROSITE" id="PS50893">
    <property type="entry name" value="ABC_TRANSPORTER_2"/>
    <property type="match status" value="1"/>
</dbReference>
<keyword evidence="5" id="KW-0067">ATP-binding</keyword>
<dbReference type="PROSITE" id="PS00211">
    <property type="entry name" value="ABC_TRANSPORTER_1"/>
    <property type="match status" value="1"/>
</dbReference>
<protein>
    <submittedName>
        <fullName evidence="11">Uncharacterized protein</fullName>
    </submittedName>
</protein>
<dbReference type="InterPro" id="IPR050173">
    <property type="entry name" value="ABC_transporter_C-like"/>
</dbReference>
<evidence type="ECO:0000259" key="10">
    <source>
        <dbReference type="PROSITE" id="PS50929"/>
    </source>
</evidence>
<accession>A0ABR4PYP6</accession>
<comment type="caution">
    <text evidence="11">The sequence shown here is derived from an EMBL/GenBank/DDBJ whole genome shotgun (WGS) entry which is preliminary data.</text>
</comment>
<dbReference type="Proteomes" id="UP001629113">
    <property type="component" value="Unassembled WGS sequence"/>
</dbReference>
<dbReference type="SMART" id="SM00382">
    <property type="entry name" value="AAA"/>
    <property type="match status" value="1"/>
</dbReference>
<keyword evidence="12" id="KW-1185">Reference proteome</keyword>
<sequence>MLTLVRLGLTNISIGYYLHFVGSINIFCLVATTFSYSFFITVPQYWLQLWTESGGKSSVFYILGFIFLSAMSWISTSVQMLSVLIKLSPQSGSRIHQRLLNVVACAPLSFFSKTENGSILNRFSQDIQLVDKQLPSALQTITVQIFKLLMQIIFLFVAQKWLALSLPVCVVLVYIIQGVYLRTSRQLRFLELESRANVFSSFLESVEGLETIRAFGWSEAVMQSNIQFVDNSQRPEFLLLCLQRWLNLVLDLLAAGIATGVVAAAVAFRGQISGAQVGIALNIMLVANTTLLKLVQSWTTLEISLGAIARLKTLEEMTPVEGGMTSTLDPPENWPSNGHIEFKKITASYQLETPTIRNLTLNVLAGQKLIVCGRTGSGKSTLLAILLRLLELQLGSIEIDGIDIKSVRLELIRQRCFIAVSQDPLILSNETLRFNLDPDNLVSDGIIIDALSIAGLWSHFSAVDTQSGETATTLDDSGFREHVVLDQRVSQFQELSVGQSQLFALCRALVKASLLRLSGVRPIVLLDEVTSSLDPDTESTIYRIIDNEFTQQGHTVIIVAHRLNVLTKYVKVGRDSVALMADGVLQEVIQDLNPSIFQHLRQIE</sequence>
<evidence type="ECO:0000256" key="8">
    <source>
        <dbReference type="SAM" id="Phobius"/>
    </source>
</evidence>
<dbReference type="InterPro" id="IPR003439">
    <property type="entry name" value="ABC_transporter-like_ATP-bd"/>
</dbReference>
<reference evidence="11 12" key="1">
    <citation type="submission" date="2024-06" db="EMBL/GenBank/DDBJ databases">
        <title>Complete genome of Phlyctema vagabunda strain 19-DSS-EL-015.</title>
        <authorList>
            <person name="Fiorenzani C."/>
        </authorList>
    </citation>
    <scope>NUCLEOTIDE SEQUENCE [LARGE SCALE GENOMIC DNA]</scope>
    <source>
        <strain evidence="11 12">19-DSS-EL-015</strain>
    </source>
</reference>
<dbReference type="InterPro" id="IPR044726">
    <property type="entry name" value="ABCC_6TM_D2"/>
</dbReference>
<dbReference type="InterPro" id="IPR011527">
    <property type="entry name" value="ABC1_TM_dom"/>
</dbReference>
<evidence type="ECO:0000256" key="3">
    <source>
        <dbReference type="ARBA" id="ARBA00022692"/>
    </source>
</evidence>
<feature type="domain" description="ABC transmembrane type-1" evidence="10">
    <location>
        <begin position="26"/>
        <end position="302"/>
    </location>
</feature>
<dbReference type="InterPro" id="IPR027417">
    <property type="entry name" value="P-loop_NTPase"/>
</dbReference>
<evidence type="ECO:0000256" key="1">
    <source>
        <dbReference type="ARBA" id="ARBA00004141"/>
    </source>
</evidence>
<dbReference type="CDD" id="cd18580">
    <property type="entry name" value="ABC_6TM_ABCC_D2"/>
    <property type="match status" value="1"/>
</dbReference>
<dbReference type="InterPro" id="IPR003593">
    <property type="entry name" value="AAA+_ATPase"/>
</dbReference>
<dbReference type="PANTHER" id="PTHR24223:SF345">
    <property type="entry name" value="ABC MULTIDRUG TRANSPORTER (EUROFUNG)"/>
    <property type="match status" value="1"/>
</dbReference>
<feature type="transmembrane region" description="Helical" evidence="8">
    <location>
        <begin position="162"/>
        <end position="181"/>
    </location>
</feature>
<evidence type="ECO:0000256" key="4">
    <source>
        <dbReference type="ARBA" id="ARBA00022741"/>
    </source>
</evidence>
<evidence type="ECO:0000313" key="12">
    <source>
        <dbReference type="Proteomes" id="UP001629113"/>
    </source>
</evidence>
<feature type="transmembrane region" description="Helical" evidence="8">
    <location>
        <begin position="59"/>
        <end position="85"/>
    </location>
</feature>
<dbReference type="Gene3D" id="3.40.50.300">
    <property type="entry name" value="P-loop containing nucleotide triphosphate hydrolases"/>
    <property type="match status" value="1"/>
</dbReference>
<evidence type="ECO:0000256" key="5">
    <source>
        <dbReference type="ARBA" id="ARBA00022840"/>
    </source>
</evidence>
<dbReference type="SUPFAM" id="SSF52540">
    <property type="entry name" value="P-loop containing nucleoside triphosphate hydrolases"/>
    <property type="match status" value="1"/>
</dbReference>
<evidence type="ECO:0000259" key="9">
    <source>
        <dbReference type="PROSITE" id="PS50893"/>
    </source>
</evidence>